<comment type="caution">
    <text evidence="2">The sequence shown here is derived from an EMBL/GenBank/DDBJ whole genome shotgun (WGS) entry which is preliminary data.</text>
</comment>
<accession>A0A072P6K1</accession>
<evidence type="ECO:0000313" key="3">
    <source>
        <dbReference type="Proteomes" id="UP000027920"/>
    </source>
</evidence>
<dbReference type="GeneID" id="25284260"/>
<dbReference type="VEuPathDB" id="FungiDB:A1O9_09351"/>
<dbReference type="EMBL" id="AMGV01000009">
    <property type="protein sequence ID" value="KEF54908.1"/>
    <property type="molecule type" value="Genomic_DNA"/>
</dbReference>
<evidence type="ECO:0000256" key="1">
    <source>
        <dbReference type="SAM" id="MobiDB-lite"/>
    </source>
</evidence>
<dbReference type="AlphaFoldDB" id="A0A072P6K1"/>
<dbReference type="RefSeq" id="XP_013257498.1">
    <property type="nucleotide sequence ID" value="XM_013402044.1"/>
</dbReference>
<organism evidence="2 3">
    <name type="scientific">Exophiala aquamarina CBS 119918</name>
    <dbReference type="NCBI Taxonomy" id="1182545"/>
    <lineage>
        <taxon>Eukaryota</taxon>
        <taxon>Fungi</taxon>
        <taxon>Dikarya</taxon>
        <taxon>Ascomycota</taxon>
        <taxon>Pezizomycotina</taxon>
        <taxon>Eurotiomycetes</taxon>
        <taxon>Chaetothyriomycetidae</taxon>
        <taxon>Chaetothyriales</taxon>
        <taxon>Herpotrichiellaceae</taxon>
        <taxon>Exophiala</taxon>
    </lineage>
</organism>
<dbReference type="Proteomes" id="UP000027920">
    <property type="component" value="Unassembled WGS sequence"/>
</dbReference>
<proteinExistence type="predicted"/>
<dbReference type="HOGENOM" id="CLU_1266896_0_0_1"/>
<feature type="region of interest" description="Disordered" evidence="1">
    <location>
        <begin position="103"/>
        <end position="154"/>
    </location>
</feature>
<feature type="compositionally biased region" description="Polar residues" evidence="1">
    <location>
        <begin position="128"/>
        <end position="149"/>
    </location>
</feature>
<reference evidence="2 3" key="1">
    <citation type="submission" date="2013-03" db="EMBL/GenBank/DDBJ databases">
        <title>The Genome Sequence of Exophiala aquamarina CBS 119918.</title>
        <authorList>
            <consortium name="The Broad Institute Genomics Platform"/>
            <person name="Cuomo C."/>
            <person name="de Hoog S."/>
            <person name="Gorbushina A."/>
            <person name="Walker B."/>
            <person name="Young S.K."/>
            <person name="Zeng Q."/>
            <person name="Gargeya S."/>
            <person name="Fitzgerald M."/>
            <person name="Haas B."/>
            <person name="Abouelleil A."/>
            <person name="Allen A.W."/>
            <person name="Alvarado L."/>
            <person name="Arachchi H.M."/>
            <person name="Berlin A.M."/>
            <person name="Chapman S.B."/>
            <person name="Gainer-Dewar J."/>
            <person name="Goldberg J."/>
            <person name="Griggs A."/>
            <person name="Gujja S."/>
            <person name="Hansen M."/>
            <person name="Howarth C."/>
            <person name="Imamovic A."/>
            <person name="Ireland A."/>
            <person name="Larimer J."/>
            <person name="McCowan C."/>
            <person name="Murphy C."/>
            <person name="Pearson M."/>
            <person name="Poon T.W."/>
            <person name="Priest M."/>
            <person name="Roberts A."/>
            <person name="Saif S."/>
            <person name="Shea T."/>
            <person name="Sisk P."/>
            <person name="Sykes S."/>
            <person name="Wortman J."/>
            <person name="Nusbaum C."/>
            <person name="Birren B."/>
        </authorList>
    </citation>
    <scope>NUCLEOTIDE SEQUENCE [LARGE SCALE GENOMIC DNA]</scope>
    <source>
        <strain evidence="2 3">CBS 119918</strain>
    </source>
</reference>
<protein>
    <submittedName>
        <fullName evidence="2">Uncharacterized protein</fullName>
    </submittedName>
</protein>
<feature type="compositionally biased region" description="Low complexity" evidence="1">
    <location>
        <begin position="103"/>
        <end position="112"/>
    </location>
</feature>
<name>A0A072P6K1_9EURO</name>
<gene>
    <name evidence="2" type="ORF">A1O9_09351</name>
</gene>
<sequence length="218" mass="24422">MPPLGAAFGSSTEADLPSVKDLIDVHNENKQLRSGLGQTTSSLKLLIDYIALSNPDFNNLDRNSKRERRSSDSEDGCFARSINTWIWCTVTLSRGSCGGVRRQQQYRQTQGQSANSRRNSEQYRRRSSSPASSDEGQSIPGQDPANSMATVHGDDDNILPPVVIHQTLDESIRINVDGKLLHQKEFAQYYQASGLARSSRQTFMMNNIKINEMRMRNI</sequence>
<evidence type="ECO:0000313" key="2">
    <source>
        <dbReference type="EMBL" id="KEF54908.1"/>
    </source>
</evidence>
<keyword evidence="3" id="KW-1185">Reference proteome</keyword>